<comment type="caution">
    <text evidence="1">The sequence shown here is derived from an EMBL/GenBank/DDBJ whole genome shotgun (WGS) entry which is preliminary data.</text>
</comment>
<dbReference type="Pfam" id="PF14054">
    <property type="entry name" value="DUF4249"/>
    <property type="match status" value="1"/>
</dbReference>
<keyword evidence="2" id="KW-1185">Reference proteome</keyword>
<name>A0A1B8U5Q2_9FLAO</name>
<evidence type="ECO:0000313" key="1">
    <source>
        <dbReference type="EMBL" id="OBY67175.1"/>
    </source>
</evidence>
<accession>A0A1B8U5Q2</accession>
<dbReference type="STRING" id="996801.BW723_16940"/>
<protein>
    <recommendedName>
        <fullName evidence="3">DUF4249 domain-containing protein</fullName>
    </recommendedName>
</protein>
<dbReference type="KEGG" id="prn:BW723_16940"/>
<dbReference type="OrthoDB" id="1062680at2"/>
<organism evidence="1 2">
    <name type="scientific">Polaribacter reichenbachii</name>
    <dbReference type="NCBI Taxonomy" id="996801"/>
    <lineage>
        <taxon>Bacteria</taxon>
        <taxon>Pseudomonadati</taxon>
        <taxon>Bacteroidota</taxon>
        <taxon>Flavobacteriia</taxon>
        <taxon>Flavobacteriales</taxon>
        <taxon>Flavobacteriaceae</taxon>
    </lineage>
</organism>
<dbReference type="RefSeq" id="WP_068357468.1">
    <property type="nucleotide sequence ID" value="NZ_CP019337.1"/>
</dbReference>
<dbReference type="EMBL" id="LSFL01000006">
    <property type="protein sequence ID" value="OBY67175.1"/>
    <property type="molecule type" value="Genomic_DNA"/>
</dbReference>
<sequence length="403" mass="46870">MKFKNKYYTIFFLIALTFNSCVEEFEITSEKFEDLLVIEAVLTNEVKNHEITLSRTYPVNALFNIAIPEESATVKIIDDLGTEYKFSEGEKGIYTSNIEFGATTGIGYKLYIKTNDGEEYSTQNYNLPDSNLENEVYFDQYFDGDDSGVTFYTKSNDPTSSSKYYRYEFEGTYKIVAPLWSPYELVAEPTVVDSLRLELKTREEQICFKTERLNGLTLRNTSNTHQDVIDPFIITSISRKNSRIAYRYSMLVNQYVLSREAYSYYEVLQKYSDGQDNVFSENQPGFVLGNIFDVNEPKNKVIGFFDVSKVYSKRIYFDYYDFYLGEIRPNKLSQCPYISLLDVGQTESEGLFSNSLWTLVKQGSVKFIIEQDFNPVSHYWVTYPECGDCNYFGTNIRPDFWED</sequence>
<gene>
    <name evidence="1" type="ORF">LPB301_03315</name>
</gene>
<evidence type="ECO:0008006" key="3">
    <source>
        <dbReference type="Google" id="ProtNLM"/>
    </source>
</evidence>
<dbReference type="Proteomes" id="UP000092612">
    <property type="component" value="Unassembled WGS sequence"/>
</dbReference>
<proteinExistence type="predicted"/>
<evidence type="ECO:0000313" key="2">
    <source>
        <dbReference type="Proteomes" id="UP000092612"/>
    </source>
</evidence>
<dbReference type="AlphaFoldDB" id="A0A1B8U5Q2"/>
<dbReference type="InterPro" id="IPR025345">
    <property type="entry name" value="DUF4249"/>
</dbReference>
<reference evidence="2" key="1">
    <citation type="submission" date="2016-02" db="EMBL/GenBank/DDBJ databases">
        <title>Paenibacillus sp. LPB0068, isolated from Crassostrea gigas.</title>
        <authorList>
            <person name="Shin S.-K."/>
            <person name="Yi H."/>
        </authorList>
    </citation>
    <scope>NUCLEOTIDE SEQUENCE [LARGE SCALE GENOMIC DNA]</scope>
    <source>
        <strain evidence="2">KCTC 23969</strain>
    </source>
</reference>